<evidence type="ECO:0000256" key="1">
    <source>
        <dbReference type="SAM" id="SignalP"/>
    </source>
</evidence>
<dbReference type="Proteomes" id="UP000032544">
    <property type="component" value="Unassembled WGS sequence"/>
</dbReference>
<proteinExistence type="predicted"/>
<organism evidence="2 3">
    <name type="scientific">Draconibacterium sediminis</name>
    <dbReference type="NCBI Taxonomy" id="1544798"/>
    <lineage>
        <taxon>Bacteria</taxon>
        <taxon>Pseudomonadati</taxon>
        <taxon>Bacteroidota</taxon>
        <taxon>Bacteroidia</taxon>
        <taxon>Marinilabiliales</taxon>
        <taxon>Prolixibacteraceae</taxon>
        <taxon>Draconibacterium</taxon>
    </lineage>
</organism>
<evidence type="ECO:0000313" key="3">
    <source>
        <dbReference type="Proteomes" id="UP000032544"/>
    </source>
</evidence>
<dbReference type="EMBL" id="JRHC01000004">
    <property type="protein sequence ID" value="KJF43125.1"/>
    <property type="molecule type" value="Genomic_DNA"/>
</dbReference>
<protein>
    <recommendedName>
        <fullName evidence="4">DUF4783 domain-containing protein</fullName>
    </recommendedName>
</protein>
<keyword evidence="3" id="KW-1185">Reference proteome</keyword>
<accession>A0A0D8J815</accession>
<dbReference type="RefSeq" id="WP_045031766.1">
    <property type="nucleotide sequence ID" value="NZ_JRHC01000004.1"/>
</dbReference>
<comment type="caution">
    <text evidence="2">The sequence shown here is derived from an EMBL/GenBank/DDBJ whole genome shotgun (WGS) entry which is preliminary data.</text>
</comment>
<feature type="chain" id="PRO_5002331021" description="DUF4783 domain-containing protein" evidence="1">
    <location>
        <begin position="23"/>
        <end position="138"/>
    </location>
</feature>
<dbReference type="OrthoDB" id="1524766at2"/>
<dbReference type="AlphaFoldDB" id="A0A0D8J815"/>
<sequence length="138" mass="15767">MMKNFKHIFSVILIFCSLLAGAAHFPQDKKIPNEINVGLATGDAKVLSSYFNQNVELVVLDNDNVYSKAQAQQIVTNFFNKFPPLEKNAFSIIHDSGKENAQYVIGKLKTEKGDFRVYFLLKQNDGKQYIHQLRIEQQ</sequence>
<dbReference type="Gene3D" id="3.10.450.50">
    <property type="match status" value="1"/>
</dbReference>
<reference evidence="2 3" key="1">
    <citation type="submission" date="2014-09" db="EMBL/GenBank/DDBJ databases">
        <title>Draft Genome Sequence of Draconibacterium sp. JN14CK-3.</title>
        <authorList>
            <person name="Dong C."/>
            <person name="Lai Q."/>
            <person name="Shao Z."/>
        </authorList>
    </citation>
    <scope>NUCLEOTIDE SEQUENCE [LARGE SCALE GENOMIC DNA]</scope>
    <source>
        <strain evidence="2 3">JN14CK-3</strain>
    </source>
</reference>
<gene>
    <name evidence="2" type="ORF">LH29_17265</name>
</gene>
<dbReference type="InterPro" id="IPR031977">
    <property type="entry name" value="DUF4783"/>
</dbReference>
<dbReference type="Pfam" id="PF16022">
    <property type="entry name" value="DUF4783"/>
    <property type="match status" value="1"/>
</dbReference>
<evidence type="ECO:0000313" key="2">
    <source>
        <dbReference type="EMBL" id="KJF43125.1"/>
    </source>
</evidence>
<name>A0A0D8J815_9BACT</name>
<evidence type="ECO:0008006" key="4">
    <source>
        <dbReference type="Google" id="ProtNLM"/>
    </source>
</evidence>
<dbReference type="STRING" id="1544798.LH29_17265"/>
<feature type="signal peptide" evidence="1">
    <location>
        <begin position="1"/>
        <end position="22"/>
    </location>
</feature>
<keyword evidence="1" id="KW-0732">Signal</keyword>